<accession>A0A3A1PRT1</accession>
<proteinExistence type="predicted"/>
<evidence type="ECO:0000313" key="5">
    <source>
        <dbReference type="Proteomes" id="UP000253437"/>
    </source>
</evidence>
<organism evidence="3 5">
    <name type="scientific">Vibrio harveyi</name>
    <name type="common">Beneckea harveyi</name>
    <dbReference type="NCBI Taxonomy" id="669"/>
    <lineage>
        <taxon>Bacteria</taxon>
        <taxon>Pseudomonadati</taxon>
        <taxon>Pseudomonadota</taxon>
        <taxon>Gammaproteobacteria</taxon>
        <taxon>Vibrionales</taxon>
        <taxon>Vibrionaceae</taxon>
        <taxon>Vibrio</taxon>
    </lineage>
</organism>
<reference evidence="2" key="2">
    <citation type="submission" date="2018-01" db="EMBL/GenBank/DDBJ databases">
        <title>FDA dAtabase for Regulatory Grade micrObial Sequences (FDA-ARGOS): Supporting development and validation of Infectious Disease Dx tests.</title>
        <authorList>
            <person name="Hoffmann M."/>
            <person name="Allard M."/>
            <person name="Evans P."/>
            <person name="Brown E."/>
            <person name="Tallon L."/>
            <person name="Sadzewicz L."/>
            <person name="Sengamalay N."/>
            <person name="Ott S."/>
            <person name="Godinez A."/>
            <person name="Nagaraj S."/>
            <person name="Vyas G."/>
            <person name="Aluvathingal J."/>
            <person name="Nadendla S."/>
            <person name="Geyer C."/>
            <person name="Sichtig H."/>
        </authorList>
    </citation>
    <scope>NUCLEOTIDE SEQUENCE</scope>
    <source>
        <strain evidence="2">FDAARGOS_107</strain>
    </source>
</reference>
<evidence type="ECO:0000313" key="4">
    <source>
        <dbReference type="Proteomes" id="UP000067422"/>
    </source>
</evidence>
<dbReference type="AlphaFoldDB" id="A0A3A1PRT1"/>
<reference evidence="4" key="1">
    <citation type="submission" date="2015-12" db="EMBL/GenBank/DDBJ databases">
        <title>FDA dAtabase for Regulatory Grade micrObial Sequences (FDA-ARGOS): Supporting development and validation of Infectious Disease Dx tests.</title>
        <authorList>
            <person name="Hoffmann M."/>
            <person name="Allard M."/>
            <person name="Evans P."/>
            <person name="Brown E."/>
            <person name="Tallon L.J."/>
            <person name="Sadzewicz L."/>
            <person name="Sengamalay N."/>
            <person name="Ott S."/>
            <person name="Godinez A."/>
            <person name="Nagaraj S."/>
            <person name="Vyas G."/>
            <person name="Aluvathingal J."/>
            <person name="Nadendla S."/>
            <person name="Geyer C."/>
            <person name="Sichtig H."/>
        </authorList>
    </citation>
    <scope>NUCLEOTIDE SEQUENCE [LARGE SCALE GENOMIC DNA]</scope>
    <source>
        <strain evidence="4">ATCC 43516</strain>
    </source>
</reference>
<keyword evidence="4" id="KW-1185">Reference proteome</keyword>
<gene>
    <name evidence="2" type="ORF">AL538_02390</name>
    <name evidence="3" type="ORF">DS957_023875</name>
</gene>
<feature type="region of interest" description="Disordered" evidence="1">
    <location>
        <begin position="65"/>
        <end position="90"/>
    </location>
</feature>
<dbReference type="Proteomes" id="UP000067422">
    <property type="component" value="Chromosome 1"/>
</dbReference>
<evidence type="ECO:0000256" key="1">
    <source>
        <dbReference type="SAM" id="MobiDB-lite"/>
    </source>
</evidence>
<evidence type="ECO:0000313" key="2">
    <source>
        <dbReference type="EMBL" id="AMF96659.1"/>
    </source>
</evidence>
<dbReference type="Proteomes" id="UP000253437">
    <property type="component" value="Unassembled WGS sequence"/>
</dbReference>
<dbReference type="RefSeq" id="WP_005445731.1">
    <property type="nucleotide sequence ID" value="NZ_CANMKW010000036.1"/>
</dbReference>
<reference evidence="3 5" key="3">
    <citation type="submission" date="2018-08" db="EMBL/GenBank/DDBJ databases">
        <title>Vibrio harveyi strains pathogenic to white snook Centropomus viridis Lockington (1877) and potential probiotic bacteria.</title>
        <authorList>
            <person name="Soto-Rodriguez S."/>
            <person name="Gomez-Gil B."/>
            <person name="Lozano-Olvera R."/>
        </authorList>
    </citation>
    <scope>NUCLEOTIDE SEQUENCE [LARGE SCALE GENOMIC DNA]</scope>
    <source>
        <strain evidence="3 5">CAIM 1508</strain>
    </source>
</reference>
<dbReference type="EMBL" id="CP014038">
    <property type="protein sequence ID" value="AMF96659.1"/>
    <property type="molecule type" value="Genomic_DNA"/>
</dbReference>
<evidence type="ECO:0000313" key="3">
    <source>
        <dbReference type="EMBL" id="RIW04178.1"/>
    </source>
</evidence>
<name>A0A3A1PRT1_VIBHA</name>
<dbReference type="EMBL" id="QOUW02000148">
    <property type="protein sequence ID" value="RIW04178.1"/>
    <property type="molecule type" value="Genomic_DNA"/>
</dbReference>
<dbReference type="OrthoDB" id="7067673at2"/>
<dbReference type="KEGG" id="vhr:AL538_02390"/>
<feature type="compositionally biased region" description="Basic and acidic residues" evidence="1">
    <location>
        <begin position="69"/>
        <end position="83"/>
    </location>
</feature>
<sequence length="90" mass="10416">MKTTLNWKKGTPPTPGIYFVALKLGQSIGRYDFMLWSGEVWETDQQVEIIAYVDADDIKMALSPEWPENSDRELPQTNKKDLPNDIWVED</sequence>
<protein>
    <submittedName>
        <fullName evidence="3">Uncharacterized protein</fullName>
    </submittedName>
</protein>